<dbReference type="InterPro" id="IPR013113">
    <property type="entry name" value="SIP_FAD-bd"/>
</dbReference>
<dbReference type="SUPFAM" id="SSF63380">
    <property type="entry name" value="Riboflavin synthase domain-like"/>
    <property type="match status" value="1"/>
</dbReference>
<dbReference type="Gene3D" id="2.40.30.10">
    <property type="entry name" value="Translation factors"/>
    <property type="match status" value="1"/>
</dbReference>
<dbReference type="PANTHER" id="PTHR30157">
    <property type="entry name" value="FERRIC REDUCTASE, NADPH-DEPENDENT"/>
    <property type="match status" value="1"/>
</dbReference>
<dbReference type="STRING" id="396014.BF93_11735"/>
<sequence length="296" mass="32090">MPARPGPPASDAEAERPWEYSAFPVTVARAEAVSPAWMRITVTGEALQHFAPWGLDQRIKLVLPLPGGGIADFGLLEEPTPHPSHWYTRWKQLPEGDRNVLRTYTPAAIRPQARELDIDVLLHDPPGPASRWARSARPGDDLVITGPDARAGWTGYGLHWKPERPVQRALLIGDETAFPAIRGILASLPRGARADVLLELSDLRDDLVSPSAPAGARIRRALRDGAGPGRRLEELVREWTAEHGDGPAQDPGLSVWIAGETGAVARIRAHLTQDAGIPKAQVAFLGYWRIGGALVG</sequence>
<evidence type="ECO:0000259" key="1">
    <source>
        <dbReference type="PROSITE" id="PS51384"/>
    </source>
</evidence>
<name>Z9JVP9_9MICO</name>
<dbReference type="Gene3D" id="3.40.50.80">
    <property type="entry name" value="Nucleotide-binding domain of ferredoxin-NADP reductase (FNR) module"/>
    <property type="match status" value="1"/>
</dbReference>
<dbReference type="eggNOG" id="COG2375">
    <property type="taxonomic scope" value="Bacteria"/>
</dbReference>
<dbReference type="Pfam" id="PF08021">
    <property type="entry name" value="FAD_binding_9"/>
    <property type="match status" value="1"/>
</dbReference>
<dbReference type="PANTHER" id="PTHR30157:SF0">
    <property type="entry name" value="NADPH-DEPENDENT FERRIC-CHELATE REDUCTASE"/>
    <property type="match status" value="1"/>
</dbReference>
<organism evidence="2 3">
    <name type="scientific">Brachybacterium phenoliresistens</name>
    <dbReference type="NCBI Taxonomy" id="396014"/>
    <lineage>
        <taxon>Bacteria</taxon>
        <taxon>Bacillati</taxon>
        <taxon>Actinomycetota</taxon>
        <taxon>Actinomycetes</taxon>
        <taxon>Micrococcales</taxon>
        <taxon>Dermabacteraceae</taxon>
        <taxon>Brachybacterium</taxon>
    </lineage>
</organism>
<dbReference type="HOGENOM" id="CLU_040923_2_0_11"/>
<evidence type="ECO:0000313" key="2">
    <source>
        <dbReference type="EMBL" id="EWS82284.1"/>
    </source>
</evidence>
<dbReference type="InterPro" id="IPR039261">
    <property type="entry name" value="FNR_nucleotide-bd"/>
</dbReference>
<reference evidence="2 3" key="1">
    <citation type="submission" date="2014-02" db="EMBL/GenBank/DDBJ databases">
        <title>Genome sequence of Brachybacterium phenoliresistens strain W13A50.</title>
        <authorList>
            <person name="Wang X."/>
        </authorList>
    </citation>
    <scope>NUCLEOTIDE SEQUENCE [LARGE SCALE GENOMIC DNA]</scope>
    <source>
        <strain evidence="2 3">W13A50</strain>
    </source>
</reference>
<comment type="caution">
    <text evidence="2">The sequence shown here is derived from an EMBL/GenBank/DDBJ whole genome shotgun (WGS) entry which is preliminary data.</text>
</comment>
<dbReference type="InterPro" id="IPR017938">
    <property type="entry name" value="Riboflavin_synthase-like_b-brl"/>
</dbReference>
<dbReference type="PATRIC" id="fig|396014.3.peg.852"/>
<keyword evidence="3" id="KW-1185">Reference proteome</keyword>
<dbReference type="AlphaFoldDB" id="Z9JVP9"/>
<dbReference type="Proteomes" id="UP000023067">
    <property type="component" value="Unassembled WGS sequence"/>
</dbReference>
<proteinExistence type="predicted"/>
<dbReference type="InterPro" id="IPR007037">
    <property type="entry name" value="SIP_rossman_dom"/>
</dbReference>
<dbReference type="PROSITE" id="PS51384">
    <property type="entry name" value="FAD_FR"/>
    <property type="match status" value="1"/>
</dbReference>
<gene>
    <name evidence="2" type="ORF">BF93_11735</name>
</gene>
<dbReference type="GO" id="GO:0016491">
    <property type="term" value="F:oxidoreductase activity"/>
    <property type="evidence" value="ECO:0007669"/>
    <property type="project" value="InterPro"/>
</dbReference>
<dbReference type="EMBL" id="JDYK01000003">
    <property type="protein sequence ID" value="EWS82284.1"/>
    <property type="molecule type" value="Genomic_DNA"/>
</dbReference>
<evidence type="ECO:0000313" key="3">
    <source>
        <dbReference type="Proteomes" id="UP000023067"/>
    </source>
</evidence>
<dbReference type="InterPro" id="IPR017927">
    <property type="entry name" value="FAD-bd_FR_type"/>
</dbReference>
<dbReference type="Pfam" id="PF04954">
    <property type="entry name" value="SIP"/>
    <property type="match status" value="1"/>
</dbReference>
<dbReference type="InterPro" id="IPR039374">
    <property type="entry name" value="SIP_fam"/>
</dbReference>
<protein>
    <submittedName>
        <fullName evidence="2">FAD-binding protein</fullName>
    </submittedName>
</protein>
<dbReference type="CDD" id="cd06193">
    <property type="entry name" value="siderophore_interacting"/>
    <property type="match status" value="1"/>
</dbReference>
<accession>Z9JVP9</accession>
<feature type="domain" description="FAD-binding FR-type" evidence="1">
    <location>
        <begin position="20"/>
        <end position="154"/>
    </location>
</feature>